<feature type="transmembrane region" description="Helical" evidence="5">
    <location>
        <begin position="45"/>
        <end position="67"/>
    </location>
</feature>
<name>A0A7X3FXZ8_9BURK</name>
<dbReference type="EMBL" id="WSES01000002">
    <property type="protein sequence ID" value="MVW59444.1"/>
    <property type="molecule type" value="Genomic_DNA"/>
</dbReference>
<dbReference type="InterPro" id="IPR052173">
    <property type="entry name" value="Beta-lactam_resp_regulator"/>
</dbReference>
<evidence type="ECO:0000313" key="7">
    <source>
        <dbReference type="EMBL" id="MVW59444.1"/>
    </source>
</evidence>
<dbReference type="InterPro" id="IPR008756">
    <property type="entry name" value="Peptidase_M56"/>
</dbReference>
<dbReference type="InterPro" id="IPR037682">
    <property type="entry name" value="TonB_C"/>
</dbReference>
<feature type="transmembrane region" description="Helical" evidence="5">
    <location>
        <begin position="139"/>
        <end position="162"/>
    </location>
</feature>
<evidence type="ECO:0000259" key="6">
    <source>
        <dbReference type="PROSITE" id="PS52015"/>
    </source>
</evidence>
<protein>
    <submittedName>
        <fullName evidence="7">TonB family protein</fullName>
    </submittedName>
</protein>
<keyword evidence="4 5" id="KW-0472">Membrane</keyword>
<sequence length="468" mass="50250">MSAGLVTGLLSVLLPTSPLAPLPSHLPDVLTGLLSALSQSFVPSLGWALLDFVWQGALIGCTTAVLLVALRNARPERRYAVACGALLLCFAWPAADFVMMLQAGQDAQAAHALPLAQASAAVLRDAAGLLGWLQRHLDWIVGGWAACAAALGLRMAMGLVWVRRATGGRAASAQAGSAAERAWQSRLAQLAARCGIDRTVRLRIVDSLASPVTAGFWRPVVLVPAALVTGMPPHLLEALLAHELGHVRRHDYLVNLVQNVIETLLFYHPAVWWISRRIRHEREQIADDFAARRLGEPRRLARALSELERLQFSGHHLAQAAAGGDLTARIRRLVRPDPQALDWRAAIPVLALVLACAASAHALSTRDSPIASATAGLTRPAVADFSSCKKPQYPQADIAAGHEGTVTVSFRVDASGFVTDSTILRSSGYASMDEAARDALYRCRFAPALHDGKPISSWQPVQYVWTLA</sequence>
<accession>A0A7X3FXZ8</accession>
<evidence type="ECO:0000256" key="3">
    <source>
        <dbReference type="ARBA" id="ARBA00022989"/>
    </source>
</evidence>
<dbReference type="PANTHER" id="PTHR34978:SF3">
    <property type="entry name" value="SLR0241 PROTEIN"/>
    <property type="match status" value="1"/>
</dbReference>
<dbReference type="PROSITE" id="PS52015">
    <property type="entry name" value="TONB_CTD"/>
    <property type="match status" value="1"/>
</dbReference>
<reference evidence="7 8" key="1">
    <citation type="submission" date="2019-12" db="EMBL/GenBank/DDBJ databases">
        <authorList>
            <person name="Li C."/>
            <person name="Zhao J."/>
        </authorList>
    </citation>
    <scope>NUCLEOTIDE SEQUENCE [LARGE SCALE GENOMIC DNA]</scope>
    <source>
        <strain evidence="7 8">NEAU-DD11</strain>
    </source>
</reference>
<keyword evidence="2 5" id="KW-0812">Transmembrane</keyword>
<dbReference type="SUPFAM" id="SSF74653">
    <property type="entry name" value="TolA/TonB C-terminal domain"/>
    <property type="match status" value="1"/>
</dbReference>
<dbReference type="AlphaFoldDB" id="A0A7X3FXZ8"/>
<dbReference type="Proteomes" id="UP000443353">
    <property type="component" value="Unassembled WGS sequence"/>
</dbReference>
<dbReference type="Pfam" id="PF03544">
    <property type="entry name" value="TonB_C"/>
    <property type="match status" value="1"/>
</dbReference>
<keyword evidence="3 5" id="KW-1133">Transmembrane helix</keyword>
<evidence type="ECO:0000256" key="2">
    <source>
        <dbReference type="ARBA" id="ARBA00022692"/>
    </source>
</evidence>
<organism evidence="7 8">
    <name type="scientific">Massilia cellulosiltytica</name>
    <dbReference type="NCBI Taxonomy" id="2683234"/>
    <lineage>
        <taxon>Bacteria</taxon>
        <taxon>Pseudomonadati</taxon>
        <taxon>Pseudomonadota</taxon>
        <taxon>Betaproteobacteria</taxon>
        <taxon>Burkholderiales</taxon>
        <taxon>Oxalobacteraceae</taxon>
        <taxon>Telluria group</taxon>
        <taxon>Massilia</taxon>
    </lineage>
</organism>
<evidence type="ECO:0000256" key="1">
    <source>
        <dbReference type="ARBA" id="ARBA00004167"/>
    </source>
</evidence>
<dbReference type="GO" id="GO:0016020">
    <property type="term" value="C:membrane"/>
    <property type="evidence" value="ECO:0007669"/>
    <property type="project" value="UniProtKB-SubCell"/>
</dbReference>
<dbReference type="GO" id="GO:0055085">
    <property type="term" value="P:transmembrane transport"/>
    <property type="evidence" value="ECO:0007669"/>
    <property type="project" value="InterPro"/>
</dbReference>
<comment type="caution">
    <text evidence="7">The sequence shown here is derived from an EMBL/GenBank/DDBJ whole genome shotgun (WGS) entry which is preliminary data.</text>
</comment>
<comment type="subcellular location">
    <subcellularLocation>
        <location evidence="1">Membrane</location>
        <topology evidence="1">Single-pass membrane protein</topology>
    </subcellularLocation>
</comment>
<dbReference type="InterPro" id="IPR006260">
    <property type="entry name" value="TonB/TolA_C"/>
</dbReference>
<evidence type="ECO:0000313" key="8">
    <source>
        <dbReference type="Proteomes" id="UP000443353"/>
    </source>
</evidence>
<dbReference type="Gene3D" id="3.30.1150.10">
    <property type="match status" value="1"/>
</dbReference>
<dbReference type="Gene3D" id="3.30.2010.10">
    <property type="entry name" value="Metalloproteases ('zincins'), catalytic domain"/>
    <property type="match status" value="1"/>
</dbReference>
<keyword evidence="8" id="KW-1185">Reference proteome</keyword>
<dbReference type="Pfam" id="PF05569">
    <property type="entry name" value="Peptidase_M56"/>
    <property type="match status" value="1"/>
</dbReference>
<dbReference type="CDD" id="cd07341">
    <property type="entry name" value="M56_BlaR1_MecR1_like"/>
    <property type="match status" value="1"/>
</dbReference>
<feature type="domain" description="TonB C-terminal" evidence="6">
    <location>
        <begin position="378"/>
        <end position="468"/>
    </location>
</feature>
<gene>
    <name evidence="7" type="ORF">GPY61_05840</name>
</gene>
<dbReference type="NCBIfam" id="TIGR01352">
    <property type="entry name" value="tonB_Cterm"/>
    <property type="match status" value="1"/>
</dbReference>
<dbReference type="RefSeq" id="WP_160407628.1">
    <property type="nucleotide sequence ID" value="NZ_WSES01000002.1"/>
</dbReference>
<evidence type="ECO:0000256" key="4">
    <source>
        <dbReference type="ARBA" id="ARBA00023136"/>
    </source>
</evidence>
<dbReference type="PANTHER" id="PTHR34978">
    <property type="entry name" value="POSSIBLE SENSOR-TRANSDUCER PROTEIN BLAR"/>
    <property type="match status" value="1"/>
</dbReference>
<proteinExistence type="predicted"/>
<evidence type="ECO:0000256" key="5">
    <source>
        <dbReference type="SAM" id="Phobius"/>
    </source>
</evidence>
<feature type="transmembrane region" description="Helical" evidence="5">
    <location>
        <begin position="79"/>
        <end position="95"/>
    </location>
</feature>